<accession>A0A9W6N9Z7</accession>
<organism evidence="1 2">
    <name type="scientific">Ancylobacter defluvii</name>
    <dbReference type="NCBI Taxonomy" id="1282440"/>
    <lineage>
        <taxon>Bacteria</taxon>
        <taxon>Pseudomonadati</taxon>
        <taxon>Pseudomonadota</taxon>
        <taxon>Alphaproteobacteria</taxon>
        <taxon>Hyphomicrobiales</taxon>
        <taxon>Xanthobacteraceae</taxon>
        <taxon>Ancylobacter</taxon>
    </lineage>
</organism>
<keyword evidence="2" id="KW-1185">Reference proteome</keyword>
<evidence type="ECO:0000313" key="2">
    <source>
        <dbReference type="Proteomes" id="UP001143330"/>
    </source>
</evidence>
<evidence type="ECO:0000313" key="1">
    <source>
        <dbReference type="EMBL" id="GLK83037.1"/>
    </source>
</evidence>
<dbReference type="EMBL" id="BSFM01000005">
    <property type="protein sequence ID" value="GLK83037.1"/>
    <property type="molecule type" value="Genomic_DNA"/>
</dbReference>
<reference evidence="1" key="1">
    <citation type="journal article" date="2014" name="Int. J. Syst. Evol. Microbiol.">
        <title>Complete genome sequence of Corynebacterium casei LMG S-19264T (=DSM 44701T), isolated from a smear-ripened cheese.</title>
        <authorList>
            <consortium name="US DOE Joint Genome Institute (JGI-PGF)"/>
            <person name="Walter F."/>
            <person name="Albersmeier A."/>
            <person name="Kalinowski J."/>
            <person name="Ruckert C."/>
        </authorList>
    </citation>
    <scope>NUCLEOTIDE SEQUENCE</scope>
    <source>
        <strain evidence="1">VKM B-2789</strain>
    </source>
</reference>
<comment type="caution">
    <text evidence="1">The sequence shown here is derived from an EMBL/GenBank/DDBJ whole genome shotgun (WGS) entry which is preliminary data.</text>
</comment>
<name>A0A9W6N9Z7_9HYPH</name>
<proteinExistence type="predicted"/>
<sequence length="101" mass="10716">MDSASVMIAVPVGTDDPDGLPAVASAKAQLGRAEQAINDQDMLIDAAVDDLRLALGADDENRGHLALHDAARKFDIDAAAVVIDGDRFPWWRAASHRGGWP</sequence>
<dbReference type="AlphaFoldDB" id="A0A9W6N9Z7"/>
<protein>
    <submittedName>
        <fullName evidence="1">Uncharacterized protein</fullName>
    </submittedName>
</protein>
<dbReference type="Proteomes" id="UP001143330">
    <property type="component" value="Unassembled WGS sequence"/>
</dbReference>
<gene>
    <name evidence="1" type="ORF">GCM10017653_11060</name>
</gene>
<reference evidence="1" key="2">
    <citation type="submission" date="2023-01" db="EMBL/GenBank/DDBJ databases">
        <authorList>
            <person name="Sun Q."/>
            <person name="Evtushenko L."/>
        </authorList>
    </citation>
    <scope>NUCLEOTIDE SEQUENCE</scope>
    <source>
        <strain evidence="1">VKM B-2789</strain>
    </source>
</reference>